<reference evidence="3 4" key="1">
    <citation type="submission" date="2017-03" db="EMBL/GenBank/DDBJ databases">
        <title>Genomes of endolithic fungi from Antarctica.</title>
        <authorList>
            <person name="Coleine C."/>
            <person name="Masonjones S."/>
            <person name="Stajich J.E."/>
        </authorList>
    </citation>
    <scope>NUCLEOTIDE SEQUENCE [LARGE SCALE GENOMIC DNA]</scope>
    <source>
        <strain evidence="3 4">CCFEE 5184</strain>
    </source>
</reference>
<dbReference type="InterPro" id="IPR001810">
    <property type="entry name" value="F-box_dom"/>
</dbReference>
<proteinExistence type="predicted"/>
<name>A0A4U0X7R0_9PEZI</name>
<dbReference type="InterPro" id="IPR036047">
    <property type="entry name" value="F-box-like_dom_sf"/>
</dbReference>
<dbReference type="Proteomes" id="UP000309340">
    <property type="component" value="Unassembled WGS sequence"/>
</dbReference>
<dbReference type="EMBL" id="NAJQ01000303">
    <property type="protein sequence ID" value="TKA72572.1"/>
    <property type="molecule type" value="Genomic_DNA"/>
</dbReference>
<feature type="domain" description="F-box" evidence="2">
    <location>
        <begin position="3"/>
        <end position="53"/>
    </location>
</feature>
<evidence type="ECO:0000256" key="1">
    <source>
        <dbReference type="SAM" id="MobiDB-lite"/>
    </source>
</evidence>
<accession>A0A4U0X7R0</accession>
<dbReference type="PROSITE" id="PS50181">
    <property type="entry name" value="FBOX"/>
    <property type="match status" value="1"/>
</dbReference>
<gene>
    <name evidence="3" type="ORF">B0A55_07215</name>
</gene>
<evidence type="ECO:0000259" key="2">
    <source>
        <dbReference type="PROSITE" id="PS50181"/>
    </source>
</evidence>
<dbReference type="SUPFAM" id="SSF81383">
    <property type="entry name" value="F-box domain"/>
    <property type="match status" value="1"/>
</dbReference>
<evidence type="ECO:0000313" key="3">
    <source>
        <dbReference type="EMBL" id="TKA72572.1"/>
    </source>
</evidence>
<dbReference type="Pfam" id="PF12937">
    <property type="entry name" value="F-box-like"/>
    <property type="match status" value="1"/>
</dbReference>
<comment type="caution">
    <text evidence="3">The sequence shown here is derived from an EMBL/GenBank/DDBJ whole genome shotgun (WGS) entry which is preliminary data.</text>
</comment>
<sequence>MATSFLLSLPEELVAAIASEVAVNDLLHLAQTCKELHRVAQDRLLSNATYHEQYRLQHDRLPLTTPELLRFTLNGSDQAWNIRALEHWGLRPEWKKWRTYPFTHFNDDPNWPEQYEEHPGLDQSFFEGHEYDLFEHVMRERLHLTHAETTEWLEKTHDGWDEPLKGMLMALAPRLDRANFIAYDSWQAKDYHDTHPLTFLCLAITRIAETPAALWPPGFLSLRKVSVCTTTNLRHGHDAYYANASEVAPLFLLPNLKILNLGLLGYMDAEEPDWQLAPRSSSVEELAFYCCELDAAQLCKLIRACKRLRRFMCDRNGLREVTELLADEYADCLEEPITRLRTAETQYPDLVARFTKLRSLEALTVEDLLVQNPTDTNGDDELRPLNSFLPTSIESIRINDSKRLHDSAAASSALLRSIADLAADRRYTALREVCLFRALDERSRTLYERHEATLRAMEAKGGVSLHVLGKEGGLMGREEHRGLHRDLASGRLTDVESDPRPVGERD</sequence>
<protein>
    <recommendedName>
        <fullName evidence="2">F-box domain-containing protein</fullName>
    </recommendedName>
</protein>
<dbReference type="Gene3D" id="1.20.1280.50">
    <property type="match status" value="1"/>
</dbReference>
<feature type="region of interest" description="Disordered" evidence="1">
    <location>
        <begin position="483"/>
        <end position="506"/>
    </location>
</feature>
<keyword evidence="4" id="KW-1185">Reference proteome</keyword>
<dbReference type="AlphaFoldDB" id="A0A4U0X7R0"/>
<dbReference type="OrthoDB" id="3644718at2759"/>
<evidence type="ECO:0000313" key="4">
    <source>
        <dbReference type="Proteomes" id="UP000309340"/>
    </source>
</evidence>
<organism evidence="3 4">
    <name type="scientific">Friedmanniomyces simplex</name>
    <dbReference type="NCBI Taxonomy" id="329884"/>
    <lineage>
        <taxon>Eukaryota</taxon>
        <taxon>Fungi</taxon>
        <taxon>Dikarya</taxon>
        <taxon>Ascomycota</taxon>
        <taxon>Pezizomycotina</taxon>
        <taxon>Dothideomycetes</taxon>
        <taxon>Dothideomycetidae</taxon>
        <taxon>Mycosphaerellales</taxon>
        <taxon>Teratosphaeriaceae</taxon>
        <taxon>Friedmanniomyces</taxon>
    </lineage>
</organism>